<dbReference type="AlphaFoldDB" id="A0A8T0CA07"/>
<dbReference type="Proteomes" id="UP000016480">
    <property type="component" value="Unassembled WGS sequence"/>
</dbReference>
<dbReference type="PANTHER" id="PTHR32114:SF2">
    <property type="entry name" value="ABC TRANSPORTER ABCH.3"/>
    <property type="match status" value="1"/>
</dbReference>
<evidence type="ECO:0000256" key="1">
    <source>
        <dbReference type="SAM" id="Coils"/>
    </source>
</evidence>
<protein>
    <recommendedName>
        <fullName evidence="2">Protein CR006 P-loop domain-containing protein</fullName>
    </recommendedName>
</protein>
<sequence length="758" mass="86515">MLCEIQITPPIATYRTPAKLNDLRCINYIFGANGTGKTTISRVIARAIGHEQCALTWQGGIELQCMVYNRDFVEQNFNQGDPLRGVFTLGENQVEAERQIADLQPEIKKLNDQISSLVNQLNGEDGNSGKSKELKELGLTLQKKCWKQKQLHDEYFSQAFIGVRNNAERFKEKVLAEQVSNNAELLSLDELKEKGKTVFSSNIKRVELLENLSAVQLVTLEKDPLLRKVIVGNQDVDIASLIDRLGNSDWVKQGLKYHEKQPDTCPFCQQPTDSNFASNLEAFFNEAYDNDMGELQLLQSEYKRTSNHLTGTVQSYTELNHPFLSVELFIAQAKVLFEILKSNHTKLFQKFLEPSRKIELDPVEPLIDQLQSYVFQANEKANQYNKTVANIEAEKSVLTGQVWRYVLNELSDDLKQHEQTETKLTQTIQGMELRLKDKEAKLLSLQKQVRELEKQTTSIQPTIKAINDLLDKFGFNSFSIGDADEGNHYQIIRENGDDASKTLSEGEKTFITFLYFYYLIKGAQSPSGITINRVVVFDDPISSLDSDILYIVSSLIKGVMEDAKSENSQIKQVFVLTHNVYFHKEISFSRTRPSNGTHKDESFWLVKKLHKGSEVERCRVNPIRSAYELLWEDIKSENISCVSLQNTLRRILENYFTMWGGMGKDEICSLFDGRDKLICQSLFSWVNDGSHSIHDDLYINHGEKANAAYLRVFQKIFDKAQQSGHYRMMMGIHDESVAPIDQTEDDKTVIEVKLGTLQ</sequence>
<dbReference type="SUPFAM" id="SSF52540">
    <property type="entry name" value="P-loop containing nucleoside triphosphate hydrolases"/>
    <property type="match status" value="2"/>
</dbReference>
<keyword evidence="1" id="KW-0175">Coiled coil</keyword>
<feature type="coiled-coil region" evidence="1">
    <location>
        <begin position="374"/>
        <end position="455"/>
    </location>
</feature>
<proteinExistence type="predicted"/>
<dbReference type="GeneID" id="61357300"/>
<dbReference type="PANTHER" id="PTHR32114">
    <property type="entry name" value="ABC TRANSPORTER ABCH.3"/>
    <property type="match status" value="1"/>
</dbReference>
<reference evidence="3 4" key="1">
    <citation type="journal article" date="2012" name="J. Bacteriol.">
        <title>Genome sequence of the cycloprodigiosin-producing bacterial strain Pseudoalteromonas rubra ATCC 29570(T).</title>
        <authorList>
            <person name="Xie B.B."/>
            <person name="Shu Y.L."/>
            <person name="Qin Q.L."/>
            <person name="Rong J.C."/>
            <person name="Zhang X.Y."/>
            <person name="Chen X.L."/>
            <person name="Zhou B.C."/>
            <person name="Zhang Y.Z."/>
        </authorList>
    </citation>
    <scope>NUCLEOTIDE SEQUENCE [LARGE SCALE GENOMIC DNA]</scope>
    <source>
        <strain evidence="3 4">DSM 6842</strain>
    </source>
</reference>
<dbReference type="RefSeq" id="WP_010385314.1">
    <property type="nucleotide sequence ID" value="NZ_AHCD03000032.1"/>
</dbReference>
<evidence type="ECO:0000313" key="3">
    <source>
        <dbReference type="EMBL" id="KAF7787208.1"/>
    </source>
</evidence>
<dbReference type="InterPro" id="IPR027417">
    <property type="entry name" value="P-loop_NTPase"/>
</dbReference>
<dbReference type="Gene3D" id="3.40.50.300">
    <property type="entry name" value="P-loop containing nucleotide triphosphate hydrolases"/>
    <property type="match status" value="2"/>
</dbReference>
<dbReference type="EMBL" id="AHCD03000032">
    <property type="protein sequence ID" value="KAF7787208.1"/>
    <property type="molecule type" value="Genomic_DNA"/>
</dbReference>
<organism evidence="3 4">
    <name type="scientific">Pseudoalteromonas rubra</name>
    <dbReference type="NCBI Taxonomy" id="43658"/>
    <lineage>
        <taxon>Bacteria</taxon>
        <taxon>Pseudomonadati</taxon>
        <taxon>Pseudomonadota</taxon>
        <taxon>Gammaproteobacteria</taxon>
        <taxon>Alteromonadales</taxon>
        <taxon>Pseudoalteromonadaceae</taxon>
        <taxon>Pseudoalteromonas</taxon>
    </lineage>
</organism>
<gene>
    <name evidence="3" type="ORF">PRUB_a4384</name>
</gene>
<name>A0A8T0CA07_9GAMM</name>
<evidence type="ECO:0000313" key="4">
    <source>
        <dbReference type="Proteomes" id="UP000016480"/>
    </source>
</evidence>
<feature type="domain" description="Protein CR006 P-loop" evidence="2">
    <location>
        <begin position="14"/>
        <end position="718"/>
    </location>
</feature>
<dbReference type="Pfam" id="PF13166">
    <property type="entry name" value="AAA_13"/>
    <property type="match status" value="1"/>
</dbReference>
<dbReference type="InterPro" id="IPR026866">
    <property type="entry name" value="CR006_AAA"/>
</dbReference>
<evidence type="ECO:0000259" key="2">
    <source>
        <dbReference type="Pfam" id="PF13166"/>
    </source>
</evidence>
<comment type="caution">
    <text evidence="3">The sequence shown here is derived from an EMBL/GenBank/DDBJ whole genome shotgun (WGS) entry which is preliminary data.</text>
</comment>
<accession>A0A8T0CA07</accession>